<sequence>MMTKTMILLVFAAVCVSAAPPDDTDKILLMGLFDALNDTIKDLPNENIFLGDLKVKRHLSCTNEFFCQAQAELKDKVSGLSGPMFEPFRTDKKIIRNLNSFNKRHEKTCKPADNVEILLYEFLEDLIKCVQKRIQYIPK</sequence>
<protein>
    <submittedName>
        <fullName evidence="2">Interleukin 4/13A</fullName>
    </submittedName>
</protein>
<evidence type="ECO:0000313" key="3">
    <source>
        <dbReference type="Proteomes" id="UP001059041"/>
    </source>
</evidence>
<reference evidence="2" key="1">
    <citation type="submission" date="2021-02" db="EMBL/GenBank/DDBJ databases">
        <title>Comparative genomics reveals that relaxation of natural selection precedes convergent phenotypic evolution of cavefish.</title>
        <authorList>
            <person name="Peng Z."/>
        </authorList>
    </citation>
    <scope>NUCLEOTIDE SEQUENCE</scope>
    <source>
        <tissue evidence="2">Muscle</tissue>
    </source>
</reference>
<dbReference type="EMBL" id="JAFHDT010000019">
    <property type="protein sequence ID" value="KAI7795870.1"/>
    <property type="molecule type" value="Genomic_DNA"/>
</dbReference>
<dbReference type="Proteomes" id="UP001059041">
    <property type="component" value="Linkage Group LG19"/>
</dbReference>
<gene>
    <name evidence="2" type="ORF">IRJ41_008560</name>
</gene>
<name>A0A9W7WE55_TRIRA</name>
<feature type="chain" id="PRO_5040931825" evidence="1">
    <location>
        <begin position="19"/>
        <end position="139"/>
    </location>
</feature>
<evidence type="ECO:0000256" key="1">
    <source>
        <dbReference type="SAM" id="SignalP"/>
    </source>
</evidence>
<proteinExistence type="predicted"/>
<evidence type="ECO:0000313" key="2">
    <source>
        <dbReference type="EMBL" id="KAI7795870.1"/>
    </source>
</evidence>
<accession>A0A9W7WE55</accession>
<feature type="signal peptide" evidence="1">
    <location>
        <begin position="1"/>
        <end position="18"/>
    </location>
</feature>
<organism evidence="2 3">
    <name type="scientific">Triplophysa rosa</name>
    <name type="common">Cave loach</name>
    <dbReference type="NCBI Taxonomy" id="992332"/>
    <lineage>
        <taxon>Eukaryota</taxon>
        <taxon>Metazoa</taxon>
        <taxon>Chordata</taxon>
        <taxon>Craniata</taxon>
        <taxon>Vertebrata</taxon>
        <taxon>Euteleostomi</taxon>
        <taxon>Actinopterygii</taxon>
        <taxon>Neopterygii</taxon>
        <taxon>Teleostei</taxon>
        <taxon>Ostariophysi</taxon>
        <taxon>Cypriniformes</taxon>
        <taxon>Nemacheilidae</taxon>
        <taxon>Triplophysa</taxon>
    </lineage>
</organism>
<comment type="caution">
    <text evidence="2">The sequence shown here is derived from an EMBL/GenBank/DDBJ whole genome shotgun (WGS) entry which is preliminary data.</text>
</comment>
<keyword evidence="1" id="KW-0732">Signal</keyword>
<dbReference type="AlphaFoldDB" id="A0A9W7WE55"/>
<keyword evidence="3" id="KW-1185">Reference proteome</keyword>